<dbReference type="InterPro" id="IPR050546">
    <property type="entry name" value="Glycosyl_Hydrlase_16"/>
</dbReference>
<comment type="caution">
    <text evidence="3">The sequence shown here is derived from an EMBL/GenBank/DDBJ whole genome shotgun (WGS) entry which is preliminary data.</text>
</comment>
<dbReference type="SUPFAM" id="SSF49899">
    <property type="entry name" value="Concanavalin A-like lectins/glucanases"/>
    <property type="match status" value="1"/>
</dbReference>
<feature type="domain" description="GH16" evidence="2">
    <location>
        <begin position="37"/>
        <end position="281"/>
    </location>
</feature>
<reference evidence="4" key="1">
    <citation type="journal article" date="2019" name="Int. J. Syst. Evol. Microbiol.">
        <title>The Global Catalogue of Microorganisms (GCM) 10K type strain sequencing project: providing services to taxonomists for standard genome sequencing and annotation.</title>
        <authorList>
            <consortium name="The Broad Institute Genomics Platform"/>
            <consortium name="The Broad Institute Genome Sequencing Center for Infectious Disease"/>
            <person name="Wu L."/>
            <person name="Ma J."/>
        </authorList>
    </citation>
    <scope>NUCLEOTIDE SEQUENCE [LARGE SCALE GENOMIC DNA]</scope>
    <source>
        <strain evidence="4">JCM 17923</strain>
    </source>
</reference>
<accession>A0ABP8I4C8</accession>
<dbReference type="PANTHER" id="PTHR10963">
    <property type="entry name" value="GLYCOSYL HYDROLASE-RELATED"/>
    <property type="match status" value="1"/>
</dbReference>
<dbReference type="PANTHER" id="PTHR10963:SF55">
    <property type="entry name" value="GLYCOSIDE HYDROLASE FAMILY 16 PROTEIN"/>
    <property type="match status" value="1"/>
</dbReference>
<evidence type="ECO:0000313" key="4">
    <source>
        <dbReference type="Proteomes" id="UP001501153"/>
    </source>
</evidence>
<evidence type="ECO:0000259" key="2">
    <source>
        <dbReference type="PROSITE" id="PS51762"/>
    </source>
</evidence>
<dbReference type="Gene3D" id="2.60.120.200">
    <property type="match status" value="1"/>
</dbReference>
<evidence type="ECO:0000256" key="1">
    <source>
        <dbReference type="ARBA" id="ARBA00006865"/>
    </source>
</evidence>
<gene>
    <name evidence="3" type="ORF">GCM10023185_09110</name>
</gene>
<dbReference type="EMBL" id="BAABGZ010000013">
    <property type="protein sequence ID" value="GAA4350924.1"/>
    <property type="molecule type" value="Genomic_DNA"/>
</dbReference>
<organism evidence="3 4">
    <name type="scientific">Hymenobacter saemangeumensis</name>
    <dbReference type="NCBI Taxonomy" id="1084522"/>
    <lineage>
        <taxon>Bacteria</taxon>
        <taxon>Pseudomonadati</taxon>
        <taxon>Bacteroidota</taxon>
        <taxon>Cytophagia</taxon>
        <taxon>Cytophagales</taxon>
        <taxon>Hymenobacteraceae</taxon>
        <taxon>Hymenobacter</taxon>
    </lineage>
</organism>
<comment type="similarity">
    <text evidence="1">Belongs to the glycosyl hydrolase 16 family.</text>
</comment>
<protein>
    <recommendedName>
        <fullName evidence="2">GH16 domain-containing protein</fullName>
    </recommendedName>
</protein>
<keyword evidence="4" id="KW-1185">Reference proteome</keyword>
<dbReference type="PROSITE" id="PS51762">
    <property type="entry name" value="GH16_2"/>
    <property type="match status" value="1"/>
</dbReference>
<dbReference type="InterPro" id="IPR000757">
    <property type="entry name" value="Beta-glucanase-like"/>
</dbReference>
<dbReference type="RefSeq" id="WP_345234264.1">
    <property type="nucleotide sequence ID" value="NZ_BAABGZ010000013.1"/>
</dbReference>
<name>A0ABP8I4C8_9BACT</name>
<dbReference type="Pfam" id="PF00722">
    <property type="entry name" value="Glyco_hydro_16"/>
    <property type="match status" value="1"/>
</dbReference>
<dbReference type="CDD" id="cd08023">
    <property type="entry name" value="GH16_laminarinase_like"/>
    <property type="match status" value="1"/>
</dbReference>
<dbReference type="InterPro" id="IPR013320">
    <property type="entry name" value="ConA-like_dom_sf"/>
</dbReference>
<evidence type="ECO:0000313" key="3">
    <source>
        <dbReference type="EMBL" id="GAA4350924.1"/>
    </source>
</evidence>
<sequence length="457" mass="51784">MAGAVLRILFLIVALLGLTYESSTAQQRRINYADWRLEWAEEFNEPTDTLALMARWRFAFPWGRNLINNLETQYYTGIGVQPDSAGTLHLVARLLDTPIVYQGKRLRYSSGMLMSNHPTDPAFRPANCPPDGNGFSYGLFEVRCRQPRDDRAFPAFWLWGGAPDEIDVFEANPHGFFNTLHSHTPGYWYPTRTMREGCSCHFFNVDSRGDLSQQYHTYTVEWWPDEVVFYYDGVPIRRATNLLPNGCAMYVIVNLAMWNWADQLTDSLSIDYIRIYRPRQPPQPVAVIRHGGEGPFSEWEWVPLDIKPGRDSGRRQRWQASPTPRGRLALELVDNLNPVCEITLPLPVADAGPWAPPWIVLDNVPDTQLHFTSDAPISWQLRDLMGRPVVTGSMPAGAWQPRWPVVPPGSYVLHLRQGAARAFHPVVFIARSPLDATPVPAWLEPAAPADAAPGEER</sequence>
<proteinExistence type="inferred from homology"/>
<dbReference type="Proteomes" id="UP001501153">
    <property type="component" value="Unassembled WGS sequence"/>
</dbReference>